<dbReference type="STRING" id="1077348.A0A2G8RPJ4"/>
<gene>
    <name evidence="1" type="ORF">GSI_14568</name>
</gene>
<evidence type="ECO:0000313" key="2">
    <source>
        <dbReference type="Proteomes" id="UP000230002"/>
    </source>
</evidence>
<proteinExistence type="predicted"/>
<evidence type="ECO:0000313" key="1">
    <source>
        <dbReference type="EMBL" id="PIL23258.1"/>
    </source>
</evidence>
<reference evidence="1 2" key="1">
    <citation type="journal article" date="2015" name="Sci. Rep.">
        <title>Chromosome-level genome map provides insights into diverse defense mechanisms in the medicinal fungus Ganoderma sinense.</title>
        <authorList>
            <person name="Zhu Y."/>
            <person name="Xu J."/>
            <person name="Sun C."/>
            <person name="Zhou S."/>
            <person name="Xu H."/>
            <person name="Nelson D.R."/>
            <person name="Qian J."/>
            <person name="Song J."/>
            <person name="Luo H."/>
            <person name="Xiang L."/>
            <person name="Li Y."/>
            <person name="Xu Z."/>
            <person name="Ji A."/>
            <person name="Wang L."/>
            <person name="Lu S."/>
            <person name="Hayward A."/>
            <person name="Sun W."/>
            <person name="Li X."/>
            <person name="Schwartz D.C."/>
            <person name="Wang Y."/>
            <person name="Chen S."/>
        </authorList>
    </citation>
    <scope>NUCLEOTIDE SEQUENCE [LARGE SCALE GENOMIC DNA]</scope>
    <source>
        <strain evidence="1 2">ZZ0214-1</strain>
    </source>
</reference>
<dbReference type="AlphaFoldDB" id="A0A2G8RPJ4"/>
<dbReference type="EMBL" id="AYKW01000068">
    <property type="protein sequence ID" value="PIL23258.1"/>
    <property type="molecule type" value="Genomic_DNA"/>
</dbReference>
<sequence length="408" mass="45830">MATTVQPHNLTKFLNAMKAIYGPIDTLSPADAASWTPPLLAEGDRGRYLWTDAFGVLNLLTLGALAPSEGARTTYTTLAARLIAAVHKTLGRTREDQHRLPGASDEHPLAGGLRIGKEADEDSPAGDGDGQYHHYLTMWMFALNRMARASGERRYNDLAIELARAIHPAFVRDRDKPRPRMCWKTSVDLQRAVVNSEGNLDPIDGYVVFSLLQRDNTGDTRVLEREVGEYRKILETKWRRYISDDPLDLGMTLWTAHWFSGRPREEWATELSRRAFVCLRALIEEEKYFDAPTRFRLAFRELGTCLGVRVQCECHPRRSASAATAAGDARITAAEEKKKKAKETDTAAGSEEKAYWDRFLEKVEMTWAPYLEKEPPAVKLKLQPITLVMYAAALVPGAFAQGFFGEEL</sequence>
<accession>A0A2G8RPJ4</accession>
<dbReference type="Proteomes" id="UP000230002">
    <property type="component" value="Unassembled WGS sequence"/>
</dbReference>
<comment type="caution">
    <text evidence="1">The sequence shown here is derived from an EMBL/GenBank/DDBJ whole genome shotgun (WGS) entry which is preliminary data.</text>
</comment>
<name>A0A2G8RPJ4_9APHY</name>
<protein>
    <submittedName>
        <fullName evidence="1">Uncharacterized protein</fullName>
    </submittedName>
</protein>
<keyword evidence="2" id="KW-1185">Reference proteome</keyword>
<organism evidence="1 2">
    <name type="scientific">Ganoderma sinense ZZ0214-1</name>
    <dbReference type="NCBI Taxonomy" id="1077348"/>
    <lineage>
        <taxon>Eukaryota</taxon>
        <taxon>Fungi</taxon>
        <taxon>Dikarya</taxon>
        <taxon>Basidiomycota</taxon>
        <taxon>Agaricomycotina</taxon>
        <taxon>Agaricomycetes</taxon>
        <taxon>Polyporales</taxon>
        <taxon>Polyporaceae</taxon>
        <taxon>Ganoderma</taxon>
    </lineage>
</organism>
<dbReference type="OrthoDB" id="302966at2759"/>